<evidence type="ECO:0000313" key="3">
    <source>
        <dbReference type="Proteomes" id="UP001162480"/>
    </source>
</evidence>
<organism evidence="2 3">
    <name type="scientific">Octopus vulgaris</name>
    <name type="common">Common octopus</name>
    <dbReference type="NCBI Taxonomy" id="6645"/>
    <lineage>
        <taxon>Eukaryota</taxon>
        <taxon>Metazoa</taxon>
        <taxon>Spiralia</taxon>
        <taxon>Lophotrochozoa</taxon>
        <taxon>Mollusca</taxon>
        <taxon>Cephalopoda</taxon>
        <taxon>Coleoidea</taxon>
        <taxon>Octopodiformes</taxon>
        <taxon>Octopoda</taxon>
        <taxon>Incirrata</taxon>
        <taxon>Octopodidae</taxon>
        <taxon>Octopus</taxon>
    </lineage>
</organism>
<name>A0AA36BEM6_OCTVU</name>
<protein>
    <submittedName>
        <fullName evidence="2">Uncharacterized protein</fullName>
    </submittedName>
</protein>
<dbReference type="AlphaFoldDB" id="A0AA36BEM6"/>
<feature type="region of interest" description="Disordered" evidence="1">
    <location>
        <begin position="1"/>
        <end position="30"/>
    </location>
</feature>
<dbReference type="EMBL" id="OX597826">
    <property type="protein sequence ID" value="CAI9731972.1"/>
    <property type="molecule type" value="Genomic_DNA"/>
</dbReference>
<keyword evidence="3" id="KW-1185">Reference proteome</keyword>
<sequence length="167" mass="17595">MMATRKEIAPATRIATAKDEEEGGEQQQQQQQREFSINNCTGLPYIFVIFLTCCSNTRRGKVCGKTNSDKICLQKKVTLIVVVGPILLSTGVDIGVYVCFLDAVGASGVGACCRDHGGAVDGDAISDVDVDDSVGRLDGDSAGGDGVGGVWFMIGLKNYEVRLCGAP</sequence>
<evidence type="ECO:0000256" key="1">
    <source>
        <dbReference type="SAM" id="MobiDB-lite"/>
    </source>
</evidence>
<gene>
    <name evidence="2" type="ORF">OCTVUL_1B030925</name>
</gene>
<proteinExistence type="predicted"/>
<accession>A0AA36BEM6</accession>
<dbReference type="Proteomes" id="UP001162480">
    <property type="component" value="Chromosome 13"/>
</dbReference>
<evidence type="ECO:0000313" key="2">
    <source>
        <dbReference type="EMBL" id="CAI9731972.1"/>
    </source>
</evidence>
<reference evidence="2" key="1">
    <citation type="submission" date="2023-08" db="EMBL/GenBank/DDBJ databases">
        <authorList>
            <person name="Alioto T."/>
            <person name="Alioto T."/>
            <person name="Gomez Garrido J."/>
        </authorList>
    </citation>
    <scope>NUCLEOTIDE SEQUENCE</scope>
</reference>